<comment type="caution">
    <text evidence="3">The sequence shown here is derived from an EMBL/GenBank/DDBJ whole genome shotgun (WGS) entry which is preliminary data.</text>
</comment>
<reference evidence="3" key="1">
    <citation type="submission" date="2020-11" db="EMBL/GenBank/DDBJ databases">
        <authorList>
            <consortium name="DOE Joint Genome Institute"/>
            <person name="Ahrendt S."/>
            <person name="Riley R."/>
            <person name="Andreopoulos W."/>
            <person name="Labutti K."/>
            <person name="Pangilinan J."/>
            <person name="Ruiz-Duenas F.J."/>
            <person name="Barrasa J.M."/>
            <person name="Sanchez-Garcia M."/>
            <person name="Camarero S."/>
            <person name="Miyauchi S."/>
            <person name="Serrano A."/>
            <person name="Linde D."/>
            <person name="Babiker R."/>
            <person name="Drula E."/>
            <person name="Ayuso-Fernandez I."/>
            <person name="Pacheco R."/>
            <person name="Padilla G."/>
            <person name="Ferreira P."/>
            <person name="Barriuso J."/>
            <person name="Kellner H."/>
            <person name="Castanera R."/>
            <person name="Alfaro M."/>
            <person name="Ramirez L."/>
            <person name="Pisabarro A.G."/>
            <person name="Kuo A."/>
            <person name="Tritt A."/>
            <person name="Lipzen A."/>
            <person name="He G."/>
            <person name="Yan M."/>
            <person name="Ng V."/>
            <person name="Cullen D."/>
            <person name="Martin F."/>
            <person name="Rosso M.-N."/>
            <person name="Henrissat B."/>
            <person name="Hibbett D."/>
            <person name="Martinez A.T."/>
            <person name="Grigoriev I.V."/>
        </authorList>
    </citation>
    <scope>NUCLEOTIDE SEQUENCE</scope>
    <source>
        <strain evidence="3">CIRM-BRFM 674</strain>
    </source>
</reference>
<keyword evidence="1" id="KW-0472">Membrane</keyword>
<protein>
    <submittedName>
        <fullName evidence="3">Uncharacterized protein</fullName>
    </submittedName>
</protein>
<keyword evidence="1" id="KW-0812">Transmembrane</keyword>
<accession>A0A9P5YQ17</accession>
<feature type="chain" id="PRO_5040422831" evidence="2">
    <location>
        <begin position="19"/>
        <end position="236"/>
    </location>
</feature>
<dbReference type="EMBL" id="MU155520">
    <property type="protein sequence ID" value="KAF9472574.1"/>
    <property type="molecule type" value="Genomic_DNA"/>
</dbReference>
<evidence type="ECO:0000313" key="4">
    <source>
        <dbReference type="Proteomes" id="UP000807469"/>
    </source>
</evidence>
<evidence type="ECO:0000313" key="3">
    <source>
        <dbReference type="EMBL" id="KAF9472574.1"/>
    </source>
</evidence>
<keyword evidence="1" id="KW-1133">Transmembrane helix</keyword>
<evidence type="ECO:0000256" key="2">
    <source>
        <dbReference type="SAM" id="SignalP"/>
    </source>
</evidence>
<gene>
    <name evidence="3" type="ORF">BDN70DRAFT_818466</name>
</gene>
<feature type="signal peptide" evidence="2">
    <location>
        <begin position="1"/>
        <end position="18"/>
    </location>
</feature>
<evidence type="ECO:0000256" key="1">
    <source>
        <dbReference type="SAM" id="Phobius"/>
    </source>
</evidence>
<organism evidence="3 4">
    <name type="scientific">Pholiota conissans</name>
    <dbReference type="NCBI Taxonomy" id="109636"/>
    <lineage>
        <taxon>Eukaryota</taxon>
        <taxon>Fungi</taxon>
        <taxon>Dikarya</taxon>
        <taxon>Basidiomycota</taxon>
        <taxon>Agaricomycotina</taxon>
        <taxon>Agaricomycetes</taxon>
        <taxon>Agaricomycetidae</taxon>
        <taxon>Agaricales</taxon>
        <taxon>Agaricineae</taxon>
        <taxon>Strophariaceae</taxon>
        <taxon>Pholiota</taxon>
    </lineage>
</organism>
<feature type="transmembrane region" description="Helical" evidence="1">
    <location>
        <begin position="184"/>
        <end position="208"/>
    </location>
</feature>
<proteinExistence type="predicted"/>
<sequence length="236" mass="26197">MRLLGLVIFLWSVAHVLGNTEIVNFEAQETVSVDLQFTRSWYVPVLHSGSSTLIWNLTATPVGFSTSDICPSLGKWRPDDAESMKLCPHELWLALDLESDGHWKNFNKFTLRLSWPAFFPTDVSMKIYDPIDLAAFSENPQSISSHATSRLKYARLRLSFAGVLSPSAPPVPDGVPIFIILEPLFFGVLMPSVIPTILAIVVIVVLGIPTGIKINSYLQKIAQLARQNMSTSRKSD</sequence>
<dbReference type="Proteomes" id="UP000807469">
    <property type="component" value="Unassembled WGS sequence"/>
</dbReference>
<keyword evidence="2" id="KW-0732">Signal</keyword>
<keyword evidence="4" id="KW-1185">Reference proteome</keyword>
<name>A0A9P5YQ17_9AGAR</name>
<dbReference type="AlphaFoldDB" id="A0A9P5YQ17"/>
<dbReference type="OrthoDB" id="3360032at2759"/>